<keyword evidence="4" id="KW-1185">Reference proteome</keyword>
<evidence type="ECO:0000313" key="3">
    <source>
        <dbReference type="EMBL" id="MFD1050138.1"/>
    </source>
</evidence>
<feature type="domain" description="Calcineurin-like phosphoesterase" evidence="2">
    <location>
        <begin position="7"/>
        <end position="48"/>
    </location>
</feature>
<organism evidence="3 4">
    <name type="scientific">Kibdelosporangium lantanae</name>
    <dbReference type="NCBI Taxonomy" id="1497396"/>
    <lineage>
        <taxon>Bacteria</taxon>
        <taxon>Bacillati</taxon>
        <taxon>Actinomycetota</taxon>
        <taxon>Actinomycetes</taxon>
        <taxon>Pseudonocardiales</taxon>
        <taxon>Pseudonocardiaceae</taxon>
        <taxon>Kibdelosporangium</taxon>
    </lineage>
</organism>
<dbReference type="EMBL" id="JBHTIS010002637">
    <property type="protein sequence ID" value="MFD1050138.1"/>
    <property type="molecule type" value="Genomic_DNA"/>
</dbReference>
<name>A0ABW3MHA7_9PSEU</name>
<evidence type="ECO:0000313" key="4">
    <source>
        <dbReference type="Proteomes" id="UP001597045"/>
    </source>
</evidence>
<gene>
    <name evidence="3" type="ORF">ACFQ1S_33760</name>
</gene>
<accession>A0ABW3MHA7</accession>
<evidence type="ECO:0000256" key="1">
    <source>
        <dbReference type="SAM" id="MobiDB-lite"/>
    </source>
</evidence>
<protein>
    <submittedName>
        <fullName evidence="3">Metallophosphoesterase</fullName>
    </submittedName>
</protein>
<feature type="region of interest" description="Disordered" evidence="1">
    <location>
        <begin position="35"/>
        <end position="76"/>
    </location>
</feature>
<dbReference type="Proteomes" id="UP001597045">
    <property type="component" value="Unassembled WGS sequence"/>
</dbReference>
<proteinExistence type="predicted"/>
<comment type="caution">
    <text evidence="3">The sequence shown here is derived from an EMBL/GenBank/DDBJ whole genome shotgun (WGS) entry which is preliminary data.</text>
</comment>
<sequence>MSATPQLLAISDLHVGHVENRPIVEGLRPQHPGDWLIVGGDVAERGPEAGHGRPEVQGEQEQHERVAGHRSPSAVR</sequence>
<dbReference type="SUPFAM" id="SSF56300">
    <property type="entry name" value="Metallo-dependent phosphatases"/>
    <property type="match status" value="1"/>
</dbReference>
<evidence type="ECO:0000259" key="2">
    <source>
        <dbReference type="Pfam" id="PF00149"/>
    </source>
</evidence>
<reference evidence="4" key="1">
    <citation type="journal article" date="2019" name="Int. J. Syst. Evol. Microbiol.">
        <title>The Global Catalogue of Microorganisms (GCM) 10K type strain sequencing project: providing services to taxonomists for standard genome sequencing and annotation.</title>
        <authorList>
            <consortium name="The Broad Institute Genomics Platform"/>
            <consortium name="The Broad Institute Genome Sequencing Center for Infectious Disease"/>
            <person name="Wu L."/>
            <person name="Ma J."/>
        </authorList>
    </citation>
    <scope>NUCLEOTIDE SEQUENCE [LARGE SCALE GENOMIC DNA]</scope>
    <source>
        <strain evidence="4">JCM 31486</strain>
    </source>
</reference>
<feature type="compositionally biased region" description="Basic and acidic residues" evidence="1">
    <location>
        <begin position="42"/>
        <end position="67"/>
    </location>
</feature>
<dbReference type="InterPro" id="IPR029052">
    <property type="entry name" value="Metallo-depent_PP-like"/>
</dbReference>
<dbReference type="Pfam" id="PF00149">
    <property type="entry name" value="Metallophos"/>
    <property type="match status" value="1"/>
</dbReference>
<dbReference type="InterPro" id="IPR004843">
    <property type="entry name" value="Calcineurin-like_PHP"/>
</dbReference>